<dbReference type="EMBL" id="LGRX02034255">
    <property type="protein sequence ID" value="KAK3238322.1"/>
    <property type="molecule type" value="Genomic_DNA"/>
</dbReference>
<feature type="domain" description="Aminotransferase class V" evidence="5">
    <location>
        <begin position="61"/>
        <end position="150"/>
    </location>
</feature>
<evidence type="ECO:0000256" key="4">
    <source>
        <dbReference type="ARBA" id="ARBA00022898"/>
    </source>
</evidence>
<protein>
    <recommendedName>
        <fullName evidence="5">Aminotransferase class V domain-containing protein</fullName>
    </recommendedName>
</protein>
<feature type="non-terminal residue" evidence="6">
    <location>
        <position position="1"/>
    </location>
</feature>
<dbReference type="InterPro" id="IPR015421">
    <property type="entry name" value="PyrdxlP-dep_Trfase_major"/>
</dbReference>
<dbReference type="Proteomes" id="UP001190700">
    <property type="component" value="Unassembled WGS sequence"/>
</dbReference>
<sequence length="270" mass="29186">LDTGNSLVIRNGYFSYRWSDIFEQSEMTPPVVEKASPVSADDQPHFAPPAIEVVLAKIEELKPTVVFAPHVETSTGIILPDEYIEAVAAAVHRVGGLFVLDCVASGTVWVDMRSSGVDVIVSAPQKGWSGPACAGLLMLSERATEAVLSTTSSSMALNVQKWYNVMKSYLDGGFMYYTTMPTDGLALFRDVAQQTKALPQPGDYGFAKIKADFQKMGSDIRAMMESKGLKARRCHASTALYTAPLLSLMSAIVLSLQASKDQSYPALLSC</sequence>
<evidence type="ECO:0000256" key="2">
    <source>
        <dbReference type="ARBA" id="ARBA00022576"/>
    </source>
</evidence>
<dbReference type="PANTHER" id="PTHR21152:SF24">
    <property type="entry name" value="ALANINE--GLYOXYLATE AMINOTRANSFERASE 1"/>
    <property type="match status" value="1"/>
</dbReference>
<comment type="caution">
    <text evidence="6">The sequence shown here is derived from an EMBL/GenBank/DDBJ whole genome shotgun (WGS) entry which is preliminary data.</text>
</comment>
<dbReference type="SUPFAM" id="SSF53383">
    <property type="entry name" value="PLP-dependent transferases"/>
    <property type="match status" value="1"/>
</dbReference>
<keyword evidence="7" id="KW-1185">Reference proteome</keyword>
<dbReference type="Pfam" id="PF00266">
    <property type="entry name" value="Aminotran_5"/>
    <property type="match status" value="1"/>
</dbReference>
<evidence type="ECO:0000313" key="7">
    <source>
        <dbReference type="Proteomes" id="UP001190700"/>
    </source>
</evidence>
<accession>A0AAE0BKU4</accession>
<dbReference type="InterPro" id="IPR015424">
    <property type="entry name" value="PyrdxlP-dep_Trfase"/>
</dbReference>
<dbReference type="GO" id="GO:0005777">
    <property type="term" value="C:peroxisome"/>
    <property type="evidence" value="ECO:0007669"/>
    <property type="project" value="TreeGrafter"/>
</dbReference>
<dbReference type="GO" id="GO:0004760">
    <property type="term" value="F:L-serine-pyruvate transaminase activity"/>
    <property type="evidence" value="ECO:0007669"/>
    <property type="project" value="TreeGrafter"/>
</dbReference>
<organism evidence="6 7">
    <name type="scientific">Cymbomonas tetramitiformis</name>
    <dbReference type="NCBI Taxonomy" id="36881"/>
    <lineage>
        <taxon>Eukaryota</taxon>
        <taxon>Viridiplantae</taxon>
        <taxon>Chlorophyta</taxon>
        <taxon>Pyramimonadophyceae</taxon>
        <taxon>Pyramimonadales</taxon>
        <taxon>Pyramimonadaceae</taxon>
        <taxon>Cymbomonas</taxon>
    </lineage>
</organism>
<dbReference type="InterPro" id="IPR000192">
    <property type="entry name" value="Aminotrans_V_dom"/>
</dbReference>
<dbReference type="GO" id="GO:0019265">
    <property type="term" value="P:glycine biosynthetic process, by transamination of glyoxylate"/>
    <property type="evidence" value="ECO:0007669"/>
    <property type="project" value="TreeGrafter"/>
</dbReference>
<evidence type="ECO:0000256" key="1">
    <source>
        <dbReference type="ARBA" id="ARBA00001933"/>
    </source>
</evidence>
<reference evidence="6 7" key="1">
    <citation type="journal article" date="2015" name="Genome Biol. Evol.">
        <title>Comparative Genomics of a Bacterivorous Green Alga Reveals Evolutionary Causalities and Consequences of Phago-Mixotrophic Mode of Nutrition.</title>
        <authorList>
            <person name="Burns J.A."/>
            <person name="Paasch A."/>
            <person name="Narechania A."/>
            <person name="Kim E."/>
        </authorList>
    </citation>
    <scope>NUCLEOTIDE SEQUENCE [LARGE SCALE GENOMIC DNA]</scope>
    <source>
        <strain evidence="6 7">PLY_AMNH</strain>
    </source>
</reference>
<dbReference type="AlphaFoldDB" id="A0AAE0BKU4"/>
<evidence type="ECO:0000313" key="6">
    <source>
        <dbReference type="EMBL" id="KAK3238322.1"/>
    </source>
</evidence>
<name>A0AAE0BKU4_9CHLO</name>
<evidence type="ECO:0000256" key="3">
    <source>
        <dbReference type="ARBA" id="ARBA00022679"/>
    </source>
</evidence>
<evidence type="ECO:0000259" key="5">
    <source>
        <dbReference type="Pfam" id="PF00266"/>
    </source>
</evidence>
<keyword evidence="4" id="KW-0663">Pyridoxal phosphate</keyword>
<dbReference type="PANTHER" id="PTHR21152">
    <property type="entry name" value="AMINOTRANSFERASE CLASS V"/>
    <property type="match status" value="1"/>
</dbReference>
<keyword evidence="2" id="KW-0032">Aminotransferase</keyword>
<comment type="cofactor">
    <cofactor evidence="1">
        <name>pyridoxal 5'-phosphate</name>
        <dbReference type="ChEBI" id="CHEBI:597326"/>
    </cofactor>
</comment>
<dbReference type="GO" id="GO:0008453">
    <property type="term" value="F:alanine-glyoxylate transaminase activity"/>
    <property type="evidence" value="ECO:0007669"/>
    <property type="project" value="TreeGrafter"/>
</dbReference>
<dbReference type="Gene3D" id="3.40.640.10">
    <property type="entry name" value="Type I PLP-dependent aspartate aminotransferase-like (Major domain)"/>
    <property type="match status" value="1"/>
</dbReference>
<proteinExistence type="predicted"/>
<keyword evidence="3" id="KW-0808">Transferase</keyword>
<gene>
    <name evidence="6" type="ORF">CYMTET_51651</name>
</gene>